<keyword evidence="1 2" id="KW-0732">Signal</keyword>
<dbReference type="Pfam" id="PF13505">
    <property type="entry name" value="OMP_b-brl"/>
    <property type="match status" value="1"/>
</dbReference>
<organism evidence="4 5">
    <name type="scientific">Rhabdobacter roseus</name>
    <dbReference type="NCBI Taxonomy" id="1655419"/>
    <lineage>
        <taxon>Bacteria</taxon>
        <taxon>Pseudomonadati</taxon>
        <taxon>Bacteroidota</taxon>
        <taxon>Cytophagia</taxon>
        <taxon>Cytophagales</taxon>
        <taxon>Cytophagaceae</taxon>
        <taxon>Rhabdobacter</taxon>
    </lineage>
</organism>
<accession>A0A840TVR2</accession>
<evidence type="ECO:0000259" key="3">
    <source>
        <dbReference type="Pfam" id="PF13505"/>
    </source>
</evidence>
<proteinExistence type="predicted"/>
<feature type="chain" id="PRO_5032359756" description="Outer membrane protein beta-barrel domain-containing protein" evidence="2">
    <location>
        <begin position="20"/>
        <end position="206"/>
    </location>
</feature>
<dbReference type="SUPFAM" id="SSF56925">
    <property type="entry name" value="OMPA-like"/>
    <property type="match status" value="1"/>
</dbReference>
<evidence type="ECO:0000313" key="4">
    <source>
        <dbReference type="EMBL" id="MBB5287334.1"/>
    </source>
</evidence>
<dbReference type="EMBL" id="JACHGF010000016">
    <property type="protein sequence ID" value="MBB5287334.1"/>
    <property type="molecule type" value="Genomic_DNA"/>
</dbReference>
<reference evidence="4 5" key="1">
    <citation type="submission" date="2020-08" db="EMBL/GenBank/DDBJ databases">
        <title>Genomic Encyclopedia of Type Strains, Phase IV (KMG-IV): sequencing the most valuable type-strain genomes for metagenomic binning, comparative biology and taxonomic classification.</title>
        <authorList>
            <person name="Goeker M."/>
        </authorList>
    </citation>
    <scope>NUCLEOTIDE SEQUENCE [LARGE SCALE GENOMIC DNA]</scope>
    <source>
        <strain evidence="4 5">DSM 105074</strain>
    </source>
</reference>
<comment type="caution">
    <text evidence="4">The sequence shown here is derived from an EMBL/GenBank/DDBJ whole genome shotgun (WGS) entry which is preliminary data.</text>
</comment>
<dbReference type="InterPro" id="IPR027385">
    <property type="entry name" value="Beta-barrel_OMP"/>
</dbReference>
<keyword evidence="5" id="KW-1185">Reference proteome</keyword>
<dbReference type="RefSeq" id="WP_184179331.1">
    <property type="nucleotide sequence ID" value="NZ_JACHGF010000016.1"/>
</dbReference>
<dbReference type="Proteomes" id="UP000557307">
    <property type="component" value="Unassembled WGS sequence"/>
</dbReference>
<name>A0A840TVR2_9BACT</name>
<evidence type="ECO:0000256" key="2">
    <source>
        <dbReference type="SAM" id="SignalP"/>
    </source>
</evidence>
<gene>
    <name evidence="4" type="ORF">HNQ92_005497</name>
</gene>
<feature type="domain" description="Outer membrane protein beta-barrel" evidence="3">
    <location>
        <begin position="8"/>
        <end position="169"/>
    </location>
</feature>
<evidence type="ECO:0000313" key="5">
    <source>
        <dbReference type="Proteomes" id="UP000557307"/>
    </source>
</evidence>
<dbReference type="AlphaFoldDB" id="A0A840TVR2"/>
<dbReference type="Gene3D" id="2.40.160.20">
    <property type="match status" value="1"/>
</dbReference>
<feature type="signal peptide" evidence="2">
    <location>
        <begin position="1"/>
        <end position="19"/>
    </location>
</feature>
<protein>
    <recommendedName>
        <fullName evidence="3">Outer membrane protein beta-barrel domain-containing protein</fullName>
    </recommendedName>
</protein>
<dbReference type="InterPro" id="IPR011250">
    <property type="entry name" value="OMP/PagP_B-barrel"/>
</dbReference>
<evidence type="ECO:0000256" key="1">
    <source>
        <dbReference type="ARBA" id="ARBA00022729"/>
    </source>
</evidence>
<sequence length="206" mass="22570">MRTLICIIACVVPLWAAQAQEVLSVRSNTEGLHLGLRAGVASWSSKYFLNLDELEPLGAGLGLEAGYGFNQRYELFARYDWNSFLIKEAWDRYALSTVGIGGRVNFGGTLQRLRPYVEVGAHSASLVVDPVSLDNELYEFKLKGATFSVGGGLRFFLTPRLNLSLNATAGWGKFTSFQMSGTGLEDRPDLRLLQGAAAVSYFFGGR</sequence>